<dbReference type="GeneID" id="72008518"/>
<evidence type="ECO:0000259" key="1">
    <source>
        <dbReference type="Pfam" id="PF12937"/>
    </source>
</evidence>
<gene>
    <name evidence="2" type="ORF">C8Q71DRAFT_860351</name>
    <name evidence="3" type="ORF">EVJ58_g5260</name>
</gene>
<dbReference type="Proteomes" id="UP000814176">
    <property type="component" value="Unassembled WGS sequence"/>
</dbReference>
<dbReference type="Gene3D" id="3.80.10.10">
    <property type="entry name" value="Ribonuclease Inhibitor"/>
    <property type="match status" value="1"/>
</dbReference>
<dbReference type="InterPro" id="IPR032675">
    <property type="entry name" value="LRR_dom_sf"/>
</dbReference>
<dbReference type="OrthoDB" id="5297217at2759"/>
<evidence type="ECO:0000313" key="4">
    <source>
        <dbReference type="Proteomes" id="UP000298390"/>
    </source>
</evidence>
<name>A0A4Y9YFC0_9APHY</name>
<proteinExistence type="predicted"/>
<evidence type="ECO:0000313" key="5">
    <source>
        <dbReference type="Proteomes" id="UP000814176"/>
    </source>
</evidence>
<dbReference type="Proteomes" id="UP000298390">
    <property type="component" value="Unassembled WGS sequence"/>
</dbReference>
<sequence length="495" mass="55703">MKRARTSSTSDVGSPREMTADMVELAFNPRKIPLDILPLIFEHLVDRRDLHVCAQLCSTFHAAATPLLYRTLDSRVRKTRLGRPVVCHPAGTLLKKPEYAKYVRHVRETGAIGFSKPELLHDCQQAVKLCTNIQSFSWSDQSPDASHNDEVLLAFLNILQTLKLKQLTIRTYLSLGEEVWDKLQEFRGLTKVALWVMEGPPRVLQGWSEHLGSTLTHLELGVGVVSSHITHHRSHSQLSMQRSAGVPASILISVFSHLTHLRSLRLKGAPTSAILEILRTLPKLESLDTEYFGSGLSHWPAEPTARLRELTVRTSSIDVQGPQQLWSWILQLLPHPSLQSFTLNAFSTQGDAPLPRRFLLDMAKTHGTTLTHFNVSSALLTLDDVECLCTIFPALETLSCSLAFCQEAKQVEAATVNGRNLRELRLHTSWVPSRYGTEQVTIPFALENARTLMLREKSRIRVIGVGRELYTGQWVRHASRDELVFEVVRDIVYDA</sequence>
<dbReference type="AlphaFoldDB" id="A0A4Y9YFC0"/>
<dbReference type="InterPro" id="IPR036047">
    <property type="entry name" value="F-box-like_dom_sf"/>
</dbReference>
<reference evidence="3 4" key="1">
    <citation type="submission" date="2019-01" db="EMBL/GenBank/DDBJ databases">
        <title>Genome sequencing of the rare red list fungi Fomitopsis rosea.</title>
        <authorList>
            <person name="Buettner E."/>
            <person name="Kellner H."/>
        </authorList>
    </citation>
    <scope>NUCLEOTIDE SEQUENCE [LARGE SCALE GENOMIC DNA]</scope>
    <source>
        <strain evidence="3 4">DSM 105464</strain>
    </source>
</reference>
<dbReference type="SUPFAM" id="SSF81383">
    <property type="entry name" value="F-box domain"/>
    <property type="match status" value="1"/>
</dbReference>
<comment type="caution">
    <text evidence="3">The sequence shown here is derived from an EMBL/GenBank/DDBJ whole genome shotgun (WGS) entry which is preliminary data.</text>
</comment>
<dbReference type="InterPro" id="IPR001810">
    <property type="entry name" value="F-box_dom"/>
</dbReference>
<dbReference type="STRING" id="34475.A0A4Y9YFC0"/>
<dbReference type="SUPFAM" id="SSF52047">
    <property type="entry name" value="RNI-like"/>
    <property type="match status" value="1"/>
</dbReference>
<dbReference type="EMBL" id="SEKV01000263">
    <property type="protein sequence ID" value="TFY60267.1"/>
    <property type="molecule type" value="Genomic_DNA"/>
</dbReference>
<keyword evidence="5" id="KW-1185">Reference proteome</keyword>
<protein>
    <recommendedName>
        <fullName evidence="1">F-box domain-containing protein</fullName>
    </recommendedName>
</protein>
<reference evidence="2 5" key="2">
    <citation type="journal article" date="2021" name="Environ. Microbiol.">
        <title>Gene family expansions and transcriptome signatures uncover fungal adaptations to wood decay.</title>
        <authorList>
            <person name="Hage H."/>
            <person name="Miyauchi S."/>
            <person name="Viragh M."/>
            <person name="Drula E."/>
            <person name="Min B."/>
            <person name="Chaduli D."/>
            <person name="Navarro D."/>
            <person name="Favel A."/>
            <person name="Norest M."/>
            <person name="Lesage-Meessen L."/>
            <person name="Balint B."/>
            <person name="Merenyi Z."/>
            <person name="de Eugenio L."/>
            <person name="Morin E."/>
            <person name="Martinez A.T."/>
            <person name="Baldrian P."/>
            <person name="Stursova M."/>
            <person name="Martinez M.J."/>
            <person name="Novotny C."/>
            <person name="Magnuson J.K."/>
            <person name="Spatafora J.W."/>
            <person name="Maurice S."/>
            <person name="Pangilinan J."/>
            <person name="Andreopoulos W."/>
            <person name="LaButti K."/>
            <person name="Hundley H."/>
            <person name="Na H."/>
            <person name="Kuo A."/>
            <person name="Barry K."/>
            <person name="Lipzen A."/>
            <person name="Henrissat B."/>
            <person name="Riley R."/>
            <person name="Ahrendt S."/>
            <person name="Nagy L.G."/>
            <person name="Grigoriev I.V."/>
            <person name="Martin F."/>
            <person name="Rosso M.N."/>
        </authorList>
    </citation>
    <scope>NUCLEOTIDE SEQUENCE [LARGE SCALE GENOMIC DNA]</scope>
    <source>
        <strain evidence="2 5">CIRM-BRFM 1785</strain>
    </source>
</reference>
<accession>A0A4Y9YFC0</accession>
<feature type="domain" description="F-box" evidence="1">
    <location>
        <begin position="32"/>
        <end position="73"/>
    </location>
</feature>
<dbReference type="Pfam" id="PF12937">
    <property type="entry name" value="F-box-like"/>
    <property type="match status" value="1"/>
</dbReference>
<organism evidence="3 4">
    <name type="scientific">Rhodofomes roseus</name>
    <dbReference type="NCBI Taxonomy" id="34475"/>
    <lineage>
        <taxon>Eukaryota</taxon>
        <taxon>Fungi</taxon>
        <taxon>Dikarya</taxon>
        <taxon>Basidiomycota</taxon>
        <taxon>Agaricomycotina</taxon>
        <taxon>Agaricomycetes</taxon>
        <taxon>Polyporales</taxon>
        <taxon>Rhodofomes</taxon>
    </lineage>
</organism>
<dbReference type="EMBL" id="JADCUA010000018">
    <property type="protein sequence ID" value="KAH9833563.1"/>
    <property type="molecule type" value="Genomic_DNA"/>
</dbReference>
<evidence type="ECO:0000313" key="3">
    <source>
        <dbReference type="EMBL" id="TFY60267.1"/>
    </source>
</evidence>
<dbReference type="RefSeq" id="XP_047776303.1">
    <property type="nucleotide sequence ID" value="XM_047927786.1"/>
</dbReference>
<evidence type="ECO:0000313" key="2">
    <source>
        <dbReference type="EMBL" id="KAH9833563.1"/>
    </source>
</evidence>